<evidence type="ECO:0000259" key="2">
    <source>
        <dbReference type="Pfam" id="PF13354"/>
    </source>
</evidence>
<keyword evidence="3" id="KW-0378">Hydrolase</keyword>
<dbReference type="InterPro" id="IPR045155">
    <property type="entry name" value="Beta-lactam_cat"/>
</dbReference>
<dbReference type="GO" id="GO:0016787">
    <property type="term" value="F:hydrolase activity"/>
    <property type="evidence" value="ECO:0007669"/>
    <property type="project" value="UniProtKB-KW"/>
</dbReference>
<dbReference type="RefSeq" id="WP_243799740.1">
    <property type="nucleotide sequence ID" value="NZ_CP094669.1"/>
</dbReference>
<reference evidence="3 4" key="1">
    <citation type="submission" date="2022-03" db="EMBL/GenBank/DDBJ databases">
        <title>Hymenobactersp. isolated from the air.</title>
        <authorList>
            <person name="Won M."/>
            <person name="Kwon S.-W."/>
        </authorList>
    </citation>
    <scope>NUCLEOTIDE SEQUENCE [LARGE SCALE GENOMIC DNA]</scope>
    <source>
        <strain evidence="3 4">KACC 21982</strain>
    </source>
</reference>
<feature type="domain" description="Beta-lactamase class A catalytic" evidence="2">
    <location>
        <begin position="73"/>
        <end position="247"/>
    </location>
</feature>
<protein>
    <submittedName>
        <fullName evidence="3">Class A beta-lactamase-related serine hydrolase</fullName>
    </submittedName>
</protein>
<dbReference type="Pfam" id="PF13354">
    <property type="entry name" value="Beta-lactamase2"/>
    <property type="match status" value="1"/>
</dbReference>
<dbReference type="Gene3D" id="3.40.710.10">
    <property type="entry name" value="DD-peptidase/beta-lactamase superfamily"/>
    <property type="match status" value="1"/>
</dbReference>
<evidence type="ECO:0000256" key="1">
    <source>
        <dbReference type="SAM" id="MobiDB-lite"/>
    </source>
</evidence>
<dbReference type="Proteomes" id="UP000831113">
    <property type="component" value="Chromosome"/>
</dbReference>
<organism evidence="3 4">
    <name type="scientific">Hymenobacter tibetensis</name>
    <dbReference type="NCBI Taxonomy" id="497967"/>
    <lineage>
        <taxon>Bacteria</taxon>
        <taxon>Pseudomonadati</taxon>
        <taxon>Bacteroidota</taxon>
        <taxon>Cytophagia</taxon>
        <taxon>Cytophagales</taxon>
        <taxon>Hymenobacteraceae</taxon>
        <taxon>Hymenobacter</taxon>
    </lineage>
</organism>
<dbReference type="SUPFAM" id="SSF56601">
    <property type="entry name" value="beta-lactamase/transpeptidase-like"/>
    <property type="match status" value="1"/>
</dbReference>
<proteinExistence type="predicted"/>
<accession>A0ABY4CZ49</accession>
<evidence type="ECO:0000313" key="3">
    <source>
        <dbReference type="EMBL" id="UOG75545.1"/>
    </source>
</evidence>
<sequence length="420" mass="47439">MWPTLPNKAQTLAPPKQTLQQTRRVANSPLLDSLLRSDSRLATVVNHAANYELQIIYTQIMRDTLGRPHFTQHDFRLDARQYFNPASLVKLPVAALALEKLHTLGHPGLTRRSPMATRTAFRCQTAAPYVPSTDSDRVNTVGNYIKRMLLVSDNNAYNRLYEFLGQGQLNKRLAQLGYTNSRVTRRFAPCDTTANRHTNPIDFFDTTGQVLYQQPAAFNATSLVPPLGRVIKGRAYRAGGRTIAHPYDFTTANYLPLQDATDILKSLLFPEATVATQRFNLTADDHAFLRFYLRHSPHSSGFRPYSSSAFFDAYKKYLYYGRSPHVLLDSTLRVYNVVGMSHGYLADVAYFTSPSQHSEFLVSAVLYVNQDGIINDGAYEYTSIGLPFLEHLGQAIRRYETTRAHSQAGLFRLAFPIENE</sequence>
<feature type="region of interest" description="Disordered" evidence="1">
    <location>
        <begin position="1"/>
        <end position="20"/>
    </location>
</feature>
<keyword evidence="4" id="KW-1185">Reference proteome</keyword>
<name>A0ABY4CZ49_9BACT</name>
<dbReference type="InterPro" id="IPR012338">
    <property type="entry name" value="Beta-lactam/transpept-like"/>
</dbReference>
<dbReference type="EMBL" id="CP094669">
    <property type="protein sequence ID" value="UOG75545.1"/>
    <property type="molecule type" value="Genomic_DNA"/>
</dbReference>
<evidence type="ECO:0000313" key="4">
    <source>
        <dbReference type="Proteomes" id="UP000831113"/>
    </source>
</evidence>
<gene>
    <name evidence="3" type="ORF">MTX78_02865</name>
</gene>